<dbReference type="Proteomes" id="UP000257109">
    <property type="component" value="Unassembled WGS sequence"/>
</dbReference>
<dbReference type="OrthoDB" id="1423330at2759"/>
<sequence>LNNPKKSNQKRYRSHLAPSIACNCCSCSRKDTLHILQDCPYSHELWLRMGVFSYNILVCDDIKTWVYALLSHKDYTLLILVAWWAWSWRNNVLFSNQQRMICLGYAQLAPLFVKINVDESWIHKTAALGIGGLIRDDMRRWATTTGLSHSCGVGYPLLVKLLAVKEDKILRHAHAYHIHSIRDLMHQYWIFELSHILHEMGQCELPIVRSLLNITGDT</sequence>
<keyword evidence="2" id="KW-1185">Reference proteome</keyword>
<dbReference type="EMBL" id="QJKJ01008550">
    <property type="protein sequence ID" value="RDX79398.1"/>
    <property type="molecule type" value="Genomic_DNA"/>
</dbReference>
<feature type="non-terminal residue" evidence="1">
    <location>
        <position position="218"/>
    </location>
</feature>
<gene>
    <name evidence="1" type="ORF">CR513_40187</name>
</gene>
<evidence type="ECO:0000313" key="1">
    <source>
        <dbReference type="EMBL" id="RDX79398.1"/>
    </source>
</evidence>
<dbReference type="AlphaFoldDB" id="A0A371FM42"/>
<proteinExistence type="predicted"/>
<comment type="caution">
    <text evidence="1">The sequence shown here is derived from an EMBL/GenBank/DDBJ whole genome shotgun (WGS) entry which is preliminary data.</text>
</comment>
<evidence type="ECO:0000313" key="2">
    <source>
        <dbReference type="Proteomes" id="UP000257109"/>
    </source>
</evidence>
<organism evidence="1 2">
    <name type="scientific">Mucuna pruriens</name>
    <name type="common">Velvet bean</name>
    <name type="synonym">Dolichos pruriens</name>
    <dbReference type="NCBI Taxonomy" id="157652"/>
    <lineage>
        <taxon>Eukaryota</taxon>
        <taxon>Viridiplantae</taxon>
        <taxon>Streptophyta</taxon>
        <taxon>Embryophyta</taxon>
        <taxon>Tracheophyta</taxon>
        <taxon>Spermatophyta</taxon>
        <taxon>Magnoliopsida</taxon>
        <taxon>eudicotyledons</taxon>
        <taxon>Gunneridae</taxon>
        <taxon>Pentapetalae</taxon>
        <taxon>rosids</taxon>
        <taxon>fabids</taxon>
        <taxon>Fabales</taxon>
        <taxon>Fabaceae</taxon>
        <taxon>Papilionoideae</taxon>
        <taxon>50 kb inversion clade</taxon>
        <taxon>NPAAA clade</taxon>
        <taxon>indigoferoid/millettioid clade</taxon>
        <taxon>Phaseoleae</taxon>
        <taxon>Mucuna</taxon>
    </lineage>
</organism>
<protein>
    <submittedName>
        <fullName evidence="1">Ribonuclease H protein</fullName>
    </submittedName>
</protein>
<feature type="non-terminal residue" evidence="1">
    <location>
        <position position="1"/>
    </location>
</feature>
<reference evidence="1" key="1">
    <citation type="submission" date="2018-05" db="EMBL/GenBank/DDBJ databases">
        <title>Draft genome of Mucuna pruriens seed.</title>
        <authorList>
            <person name="Nnadi N.E."/>
            <person name="Vos R."/>
            <person name="Hasami M.H."/>
            <person name="Devisetty U.K."/>
            <person name="Aguiy J.C."/>
        </authorList>
    </citation>
    <scope>NUCLEOTIDE SEQUENCE [LARGE SCALE GENOMIC DNA]</scope>
    <source>
        <strain evidence="1">JCA_2017</strain>
    </source>
</reference>
<accession>A0A371FM42</accession>
<name>A0A371FM42_MUCPR</name>